<evidence type="ECO:0000313" key="1">
    <source>
        <dbReference type="EMBL" id="KAA8499510.1"/>
    </source>
</evidence>
<reference evidence="2" key="1">
    <citation type="journal article" date="2019" name="Nat. Commun.">
        <title>Expansion of phycobilisome linker gene families in mesophilic red algae.</title>
        <authorList>
            <person name="Lee J."/>
            <person name="Kim D."/>
            <person name="Bhattacharya D."/>
            <person name="Yoon H.S."/>
        </authorList>
    </citation>
    <scope>NUCLEOTIDE SEQUENCE [LARGE SCALE GENOMIC DNA]</scope>
    <source>
        <strain evidence="2">CCMP 1328</strain>
    </source>
</reference>
<dbReference type="Proteomes" id="UP000324585">
    <property type="component" value="Unassembled WGS sequence"/>
</dbReference>
<dbReference type="AlphaFoldDB" id="A0A5J4Z8S9"/>
<protein>
    <submittedName>
        <fullName evidence="1">Uncharacterized protein</fullName>
    </submittedName>
</protein>
<evidence type="ECO:0000313" key="2">
    <source>
        <dbReference type="Proteomes" id="UP000324585"/>
    </source>
</evidence>
<comment type="caution">
    <text evidence="1">The sequence shown here is derived from an EMBL/GenBank/DDBJ whole genome shotgun (WGS) entry which is preliminary data.</text>
</comment>
<accession>A0A5J4Z8S9</accession>
<proteinExistence type="predicted"/>
<sequence>MALLSVSLCVAVSPSLKQPFTLHGAHACPACRLCDALFELYVYVLLEMYLKVQLALGRLNRAACTSCTSFEPLHGVCGCDPSQRRVAKERARRYVSLEAVAGSTNREGVGVLCGRIRKRWYTSCLCLC</sequence>
<organism evidence="1 2">
    <name type="scientific">Porphyridium purpureum</name>
    <name type="common">Red alga</name>
    <name type="synonym">Porphyridium cruentum</name>
    <dbReference type="NCBI Taxonomy" id="35688"/>
    <lineage>
        <taxon>Eukaryota</taxon>
        <taxon>Rhodophyta</taxon>
        <taxon>Bangiophyceae</taxon>
        <taxon>Porphyridiales</taxon>
        <taxon>Porphyridiaceae</taxon>
        <taxon>Porphyridium</taxon>
    </lineage>
</organism>
<gene>
    <name evidence="1" type="ORF">FVE85_7095</name>
</gene>
<name>A0A5J4Z8S9_PORPP</name>
<keyword evidence="2" id="KW-1185">Reference proteome</keyword>
<dbReference type="EMBL" id="VRMN01000001">
    <property type="protein sequence ID" value="KAA8499510.1"/>
    <property type="molecule type" value="Genomic_DNA"/>
</dbReference>